<comment type="subcellular location">
    <subcellularLocation>
        <location evidence="1 9">Endoplasmic reticulum membrane</location>
        <topology evidence="1 9">Multi-pass membrane protein</topology>
    </subcellularLocation>
</comment>
<dbReference type="InterPro" id="IPR007594">
    <property type="entry name" value="RFT1"/>
</dbReference>
<feature type="transmembrane region" description="Helical" evidence="9">
    <location>
        <begin position="193"/>
        <end position="215"/>
    </location>
</feature>
<gene>
    <name evidence="10" type="ORF">MARPO_0124s0016</name>
</gene>
<keyword evidence="4 9" id="KW-0812">Transmembrane</keyword>
<dbReference type="Gramene" id="Mp5g03070.1">
    <property type="protein sequence ID" value="Mp5g03070.1.cds"/>
    <property type="gene ID" value="Mp5g03070"/>
</dbReference>
<dbReference type="Pfam" id="PF04506">
    <property type="entry name" value="Rft-1"/>
    <property type="match status" value="1"/>
</dbReference>
<dbReference type="OrthoDB" id="9979195at2759"/>
<reference evidence="11" key="1">
    <citation type="journal article" date="2017" name="Cell">
        <title>Insights into land plant evolution garnered from the Marchantia polymorpha genome.</title>
        <authorList>
            <person name="Bowman J.L."/>
            <person name="Kohchi T."/>
            <person name="Yamato K.T."/>
            <person name="Jenkins J."/>
            <person name="Shu S."/>
            <person name="Ishizaki K."/>
            <person name="Yamaoka S."/>
            <person name="Nishihama R."/>
            <person name="Nakamura Y."/>
            <person name="Berger F."/>
            <person name="Adam C."/>
            <person name="Aki S.S."/>
            <person name="Althoff F."/>
            <person name="Araki T."/>
            <person name="Arteaga-Vazquez M.A."/>
            <person name="Balasubrmanian S."/>
            <person name="Barry K."/>
            <person name="Bauer D."/>
            <person name="Boehm C.R."/>
            <person name="Briginshaw L."/>
            <person name="Caballero-Perez J."/>
            <person name="Catarino B."/>
            <person name="Chen F."/>
            <person name="Chiyoda S."/>
            <person name="Chovatia M."/>
            <person name="Davies K.M."/>
            <person name="Delmans M."/>
            <person name="Demura T."/>
            <person name="Dierschke T."/>
            <person name="Dolan L."/>
            <person name="Dorantes-Acosta A.E."/>
            <person name="Eklund D.M."/>
            <person name="Florent S.N."/>
            <person name="Flores-Sandoval E."/>
            <person name="Fujiyama A."/>
            <person name="Fukuzawa H."/>
            <person name="Galik B."/>
            <person name="Grimanelli D."/>
            <person name="Grimwood J."/>
            <person name="Grossniklaus U."/>
            <person name="Hamada T."/>
            <person name="Haseloff J."/>
            <person name="Hetherington A.J."/>
            <person name="Higo A."/>
            <person name="Hirakawa Y."/>
            <person name="Hundley H.N."/>
            <person name="Ikeda Y."/>
            <person name="Inoue K."/>
            <person name="Inoue S.I."/>
            <person name="Ishida S."/>
            <person name="Jia Q."/>
            <person name="Kakita M."/>
            <person name="Kanazawa T."/>
            <person name="Kawai Y."/>
            <person name="Kawashima T."/>
            <person name="Kennedy M."/>
            <person name="Kinose K."/>
            <person name="Kinoshita T."/>
            <person name="Kohara Y."/>
            <person name="Koide E."/>
            <person name="Komatsu K."/>
            <person name="Kopischke S."/>
            <person name="Kubo M."/>
            <person name="Kyozuka J."/>
            <person name="Lagercrantz U."/>
            <person name="Lin S.S."/>
            <person name="Lindquist E."/>
            <person name="Lipzen A.M."/>
            <person name="Lu C.W."/>
            <person name="De Luna E."/>
            <person name="Martienssen R.A."/>
            <person name="Minamino N."/>
            <person name="Mizutani M."/>
            <person name="Mizutani M."/>
            <person name="Mochizuki N."/>
            <person name="Monte I."/>
            <person name="Mosher R."/>
            <person name="Nagasaki H."/>
            <person name="Nakagami H."/>
            <person name="Naramoto S."/>
            <person name="Nishitani K."/>
            <person name="Ohtani M."/>
            <person name="Okamoto T."/>
            <person name="Okumura M."/>
            <person name="Phillips J."/>
            <person name="Pollak B."/>
            <person name="Reinders A."/>
            <person name="Rovekamp M."/>
            <person name="Sano R."/>
            <person name="Sawa S."/>
            <person name="Schmid M.W."/>
            <person name="Shirakawa M."/>
            <person name="Solano R."/>
            <person name="Spunde A."/>
            <person name="Suetsugu N."/>
            <person name="Sugano S."/>
            <person name="Sugiyama A."/>
            <person name="Sun R."/>
            <person name="Suzuki Y."/>
            <person name="Takenaka M."/>
            <person name="Takezawa D."/>
            <person name="Tomogane H."/>
            <person name="Tsuzuki M."/>
            <person name="Ueda T."/>
            <person name="Umeda M."/>
            <person name="Ward J.M."/>
            <person name="Watanabe Y."/>
            <person name="Yazaki K."/>
            <person name="Yokoyama R."/>
            <person name="Yoshitake Y."/>
            <person name="Yotsui I."/>
            <person name="Zachgo S."/>
            <person name="Schmutz J."/>
        </authorList>
    </citation>
    <scope>NUCLEOTIDE SEQUENCE [LARGE SCALE GENOMIC DNA]</scope>
    <source>
        <strain evidence="11">Tak-1</strain>
    </source>
</reference>
<feature type="transmembrane region" description="Helical" evidence="9">
    <location>
        <begin position="401"/>
        <end position="422"/>
    </location>
</feature>
<evidence type="ECO:0000256" key="5">
    <source>
        <dbReference type="ARBA" id="ARBA00022824"/>
    </source>
</evidence>
<sequence length="540" mass="60581">MDESKRRAKSGAAEGSVLFQTFKHLLVSRVLSRLITFVLRLLVARRLSPDEYALSTIQFHLLTTTILFISREGFRRGCLRSDSGQNVSGSQANEKIVNVAWMTVPIGTSLAVSACTFVLWWQRSSISEEYAWSVWLHGLGVLFEIWSEPLYILSQHMLLLKLRVVVEALATFSWSMVTYVLLLNGIGKGGGLVFAYAQMAYGACLLLGYWGYFGWRHYQPPNMVSLFPVRRNGRIYLNKDMVNLCFMFTLQAVYKLVLQEGQKFILVLFDTAYNQGVYGLVDNLGSLVVRSVLQPFEESVFTMFAKASDVSADSDKRSESLKGTEKILLLALKLVSFVGLLFVVFGPSYAYVLLRLLYGRRWSDTEASNALGCYCLYIMTLAINGTTEAFLHAVVTKKQLFWSNAWLSLFSFIYMILSVILIKIAGSTGLIFADALNMGMRIVYSVIFIKSFFKDSSTFSLWRALPNSQILVVFLGSTIVTQTSRVKLLDAELFLSSSLVHVGVGCGCLSLLAMSIYKYEKPFLKDLRSLKDGQGETKAE</sequence>
<dbReference type="EMBL" id="KZ772796">
    <property type="protein sequence ID" value="PTQ30439.1"/>
    <property type="molecule type" value="Genomic_DNA"/>
</dbReference>
<comment type="function">
    <text evidence="8 9">Intramembrane glycolipid transporter that operates in the biosynthetic pathway of dolichol-linked oligosaccharides, the glycan precursors employed in protein asparagine (N)-glycosylation. The sequential addition of sugars to dolichol pyrophosphate produces dolichol-linked oligosaccharides containing fourteen sugars, including two GlcNAcs, nine mannoses and three glucoses. Once assembled, the oligosaccharide is transferred from the lipid to nascent proteins by oligosaccharyltransferases. The assembly of dolichol-linked oligosaccharides begins on the cytosolic side of the endoplasmic reticulum membrane and finishes in its lumen. RFT1 could mediate the translocation of the cytosolically oriented intermediate DolPP-GlcNAc2Man5, produced by ALG11, into the ER lumen where dolichol-linked oligosaccharides assembly continues. However, the intramembrane lipid transporter activity could not be confirmed in vitro.</text>
</comment>
<feature type="transmembrane region" description="Helical" evidence="9">
    <location>
        <begin position="493"/>
        <end position="517"/>
    </location>
</feature>
<dbReference type="PANTHER" id="PTHR13117:SF5">
    <property type="entry name" value="PROTEIN RFT1 HOMOLOG"/>
    <property type="match status" value="1"/>
</dbReference>
<comment type="pathway">
    <text evidence="2">Protein modification; protein glycosylation.</text>
</comment>
<protein>
    <recommendedName>
        <fullName evidence="9">Protein RFT1 homolog</fullName>
    </recommendedName>
</protein>
<dbReference type="PANTHER" id="PTHR13117">
    <property type="entry name" value="ENDOPLASMIC RETICULUM MULTISPAN TRANSMEMBRANE PROTEIN-RELATED"/>
    <property type="match status" value="1"/>
</dbReference>
<dbReference type="GO" id="GO:0006488">
    <property type="term" value="P:dolichol-linked oligosaccharide biosynthetic process"/>
    <property type="evidence" value="ECO:0007669"/>
    <property type="project" value="InterPro"/>
</dbReference>
<accession>A0A2R6W9C2</accession>
<feature type="transmembrane region" description="Helical" evidence="9">
    <location>
        <begin position="461"/>
        <end position="481"/>
    </location>
</feature>
<evidence type="ECO:0000256" key="4">
    <source>
        <dbReference type="ARBA" id="ARBA00022692"/>
    </source>
</evidence>
<feature type="transmembrane region" description="Helical" evidence="9">
    <location>
        <begin position="374"/>
        <end position="395"/>
    </location>
</feature>
<feature type="transmembrane region" description="Helical" evidence="9">
    <location>
        <begin position="327"/>
        <end position="354"/>
    </location>
</feature>
<evidence type="ECO:0000256" key="9">
    <source>
        <dbReference type="RuleBase" id="RU365067"/>
    </source>
</evidence>
<organism evidence="10 11">
    <name type="scientific">Marchantia polymorpha</name>
    <name type="common">Common liverwort</name>
    <name type="synonym">Marchantia aquatica</name>
    <dbReference type="NCBI Taxonomy" id="3197"/>
    <lineage>
        <taxon>Eukaryota</taxon>
        <taxon>Viridiplantae</taxon>
        <taxon>Streptophyta</taxon>
        <taxon>Embryophyta</taxon>
        <taxon>Marchantiophyta</taxon>
        <taxon>Marchantiopsida</taxon>
        <taxon>Marchantiidae</taxon>
        <taxon>Marchantiales</taxon>
        <taxon>Marchantiaceae</taxon>
        <taxon>Marchantia</taxon>
    </lineage>
</organism>
<keyword evidence="7 9" id="KW-0472">Membrane</keyword>
<comment type="similarity">
    <text evidence="3 9">Belongs to the RFT1 family.</text>
</comment>
<evidence type="ECO:0000256" key="8">
    <source>
        <dbReference type="ARBA" id="ARBA00045912"/>
    </source>
</evidence>
<keyword evidence="11" id="KW-1185">Reference proteome</keyword>
<feature type="transmembrane region" description="Helical" evidence="9">
    <location>
        <begin position="99"/>
        <end position="122"/>
    </location>
</feature>
<evidence type="ECO:0000256" key="2">
    <source>
        <dbReference type="ARBA" id="ARBA00004922"/>
    </source>
</evidence>
<dbReference type="GO" id="GO:0005789">
    <property type="term" value="C:endoplasmic reticulum membrane"/>
    <property type="evidence" value="ECO:0000318"/>
    <property type="project" value="GO_Central"/>
</dbReference>
<keyword evidence="5" id="KW-0256">Endoplasmic reticulum</keyword>
<evidence type="ECO:0000313" key="10">
    <source>
        <dbReference type="EMBL" id="PTQ30439.1"/>
    </source>
</evidence>
<proteinExistence type="inferred from homology"/>
<evidence type="ECO:0000256" key="1">
    <source>
        <dbReference type="ARBA" id="ARBA00004477"/>
    </source>
</evidence>
<feature type="transmembrane region" description="Helical" evidence="9">
    <location>
        <begin position="429"/>
        <end position="449"/>
    </location>
</feature>
<feature type="transmembrane region" description="Helical" evidence="9">
    <location>
        <begin position="165"/>
        <end position="187"/>
    </location>
</feature>
<keyword evidence="6 9" id="KW-1133">Transmembrane helix</keyword>
<evidence type="ECO:0000256" key="7">
    <source>
        <dbReference type="ARBA" id="ARBA00023136"/>
    </source>
</evidence>
<evidence type="ECO:0000313" key="11">
    <source>
        <dbReference type="Proteomes" id="UP000244005"/>
    </source>
</evidence>
<dbReference type="OMA" id="WPGKLFG"/>
<dbReference type="GO" id="GO:0034203">
    <property type="term" value="P:glycolipid translocation"/>
    <property type="evidence" value="ECO:0000318"/>
    <property type="project" value="GO_Central"/>
</dbReference>
<dbReference type="AlphaFoldDB" id="A0A2R6W9C2"/>
<evidence type="ECO:0000256" key="3">
    <source>
        <dbReference type="ARBA" id="ARBA00010288"/>
    </source>
</evidence>
<name>A0A2R6W9C2_MARPO</name>
<dbReference type="Proteomes" id="UP000244005">
    <property type="component" value="Unassembled WGS sequence"/>
</dbReference>
<feature type="transmembrane region" description="Helical" evidence="9">
    <location>
        <begin position="134"/>
        <end position="153"/>
    </location>
</feature>
<feature type="transmembrane region" description="Helical" evidence="9">
    <location>
        <begin position="236"/>
        <end position="254"/>
    </location>
</feature>
<evidence type="ECO:0000256" key="6">
    <source>
        <dbReference type="ARBA" id="ARBA00022989"/>
    </source>
</evidence>